<reference evidence="2 3" key="1">
    <citation type="submission" date="2021-03" db="EMBL/GenBank/DDBJ databases">
        <title>Streptomyces strains.</title>
        <authorList>
            <person name="Lund M.B."/>
            <person name="Toerring T."/>
        </authorList>
    </citation>
    <scope>NUCLEOTIDE SEQUENCE [LARGE SCALE GENOMIC DNA]</scope>
    <source>
        <strain evidence="2 3">KCC S-1010</strain>
    </source>
</reference>
<proteinExistence type="predicted"/>
<gene>
    <name evidence="2" type="ORF">J3S04_08840</name>
</gene>
<dbReference type="Gene3D" id="1.10.260.40">
    <property type="entry name" value="lambda repressor-like DNA-binding domains"/>
    <property type="match status" value="1"/>
</dbReference>
<dbReference type="RefSeq" id="WP_086568175.1">
    <property type="nucleotide sequence ID" value="NZ_CP071595.1"/>
</dbReference>
<dbReference type="Proteomes" id="UP000671836">
    <property type="component" value="Chromosome"/>
</dbReference>
<dbReference type="InterPro" id="IPR001387">
    <property type="entry name" value="Cro/C1-type_HTH"/>
</dbReference>
<name>A0ABX7RRS9_9ACTN</name>
<dbReference type="SUPFAM" id="SSF47413">
    <property type="entry name" value="lambda repressor-like DNA-binding domains"/>
    <property type="match status" value="1"/>
</dbReference>
<organism evidence="2 3">
    <name type="scientific">Streptomyces griseocarneus</name>
    <dbReference type="NCBI Taxonomy" id="51201"/>
    <lineage>
        <taxon>Bacteria</taxon>
        <taxon>Bacillati</taxon>
        <taxon>Actinomycetota</taxon>
        <taxon>Actinomycetes</taxon>
        <taxon>Kitasatosporales</taxon>
        <taxon>Streptomycetaceae</taxon>
        <taxon>Streptomyces</taxon>
    </lineage>
</organism>
<dbReference type="EMBL" id="CP071595">
    <property type="protein sequence ID" value="QSY50991.1"/>
    <property type="molecule type" value="Genomic_DNA"/>
</dbReference>
<evidence type="ECO:0000313" key="2">
    <source>
        <dbReference type="EMBL" id="QSY50991.1"/>
    </source>
</evidence>
<sequence length="283" mass="31481">MPPRKAPTVRQRRLGAELRRMRERAGLSLAQASGLLGTERSSMSNIESGRHGISGERVRAWATSYGCSEPALVDALVAMTEERSGGWWDEYRDSLGSAALDLAELEHHAVGFRALQIMHFPGLLQTEEYARAVFRQAMPPLGPVILRRRLSHRMRRRDVLDRPQPPTCTYLIHEAALLMQFGGRSVARSQLEHVLNEAERDSITVRVVLFSAGGFPHAGGSTLYISGSVPQLDTVHVDTPTGSAFLDSETQLGNYRSVLDRIEETALTPERSRDFIRKVAQQL</sequence>
<dbReference type="SMART" id="SM00530">
    <property type="entry name" value="HTH_XRE"/>
    <property type="match status" value="1"/>
</dbReference>
<dbReference type="CDD" id="cd00093">
    <property type="entry name" value="HTH_XRE"/>
    <property type="match status" value="1"/>
</dbReference>
<evidence type="ECO:0000313" key="3">
    <source>
        <dbReference type="Proteomes" id="UP000671836"/>
    </source>
</evidence>
<accession>A0ABX7RRS9</accession>
<dbReference type="Pfam" id="PF13560">
    <property type="entry name" value="HTH_31"/>
    <property type="match status" value="1"/>
</dbReference>
<dbReference type="InterPro" id="IPR043917">
    <property type="entry name" value="DUF5753"/>
</dbReference>
<dbReference type="Pfam" id="PF19054">
    <property type="entry name" value="DUF5753"/>
    <property type="match status" value="1"/>
</dbReference>
<feature type="domain" description="HTH cro/C1-type" evidence="1">
    <location>
        <begin position="18"/>
        <end position="72"/>
    </location>
</feature>
<evidence type="ECO:0000259" key="1">
    <source>
        <dbReference type="PROSITE" id="PS50943"/>
    </source>
</evidence>
<dbReference type="InterPro" id="IPR010982">
    <property type="entry name" value="Lambda_DNA-bd_dom_sf"/>
</dbReference>
<keyword evidence="3" id="KW-1185">Reference proteome</keyword>
<dbReference type="PROSITE" id="PS50943">
    <property type="entry name" value="HTH_CROC1"/>
    <property type="match status" value="1"/>
</dbReference>
<protein>
    <submittedName>
        <fullName evidence="2">Helix-turn-helix domain-containing protein</fullName>
    </submittedName>
</protein>